<proteinExistence type="predicted"/>
<dbReference type="EMBL" id="BPMK01000011">
    <property type="protein sequence ID" value="GIZ52562.1"/>
    <property type="molecule type" value="Genomic_DNA"/>
</dbReference>
<dbReference type="Gene3D" id="3.30.1330.40">
    <property type="entry name" value="RutC-like"/>
    <property type="match status" value="1"/>
</dbReference>
<evidence type="ECO:0000259" key="1">
    <source>
        <dbReference type="Pfam" id="PF21168"/>
    </source>
</evidence>
<dbReference type="Pfam" id="PF21168">
    <property type="entry name" value="FkbO_Hyg5-like_N"/>
    <property type="match status" value="1"/>
</dbReference>
<evidence type="ECO:0000313" key="3">
    <source>
        <dbReference type="Proteomes" id="UP000887222"/>
    </source>
</evidence>
<accession>A0ABQ4Q692</accession>
<comment type="caution">
    <text evidence="2">The sequence shown here is derived from an EMBL/GenBank/DDBJ whole genome shotgun (WGS) entry which is preliminary data.</text>
</comment>
<gene>
    <name evidence="2" type="primary">rapK</name>
    <name evidence="2" type="ORF">NCCP691_25760</name>
</gene>
<dbReference type="Proteomes" id="UP000887222">
    <property type="component" value="Unassembled WGS sequence"/>
</dbReference>
<sequence length="359" mass="38390">MIDVAPAPLKCAYLRLDRATPLASASQSELLGAMCFGAAPVTAALPAGAPLVRVPMPALAAAGAEDCASEIWCGKGEVRYGTRGPLAFGYNRDLLFGAVQLHETSFDTAAAARAGKTPLQLASEAAYTAVFSLLDELAFPHVLRFWNYIADINAESHGMERYRQFNMGRQDGFLASGRAVRGEVVPAASAVGCDPGPLTVYFLAGRGQRPLAIENPRQVSAYDYPSQYGPRAPTFSRASVARLGEADVLFLSGTASIVGHQSLHVGDVAAQVRETLANIDAMVREANRAAPQAGFTMEALCYKVYVRRASDVPVIARELRAALPASTRILYLRADICRQDLLVEIEATAGHPMQFMADE</sequence>
<protein>
    <submittedName>
        <fullName evidence="2">Pteridine-dependent deoxygenase like protein</fullName>
    </submittedName>
</protein>
<dbReference type="RefSeq" id="WP_238482422.1">
    <property type="nucleotide sequence ID" value="NZ_BPMK01000011.1"/>
</dbReference>
<dbReference type="InterPro" id="IPR035959">
    <property type="entry name" value="RutC-like_sf"/>
</dbReference>
<reference evidence="2 3" key="1">
    <citation type="journal article" date="2022" name="Int. J. Syst. Evol. Microbiol.">
        <title>Noviherbaspirillum aridicola sp. nov., isolated from an arid soil in Pakistan.</title>
        <authorList>
            <person name="Khan I.U."/>
            <person name="Saqib M."/>
            <person name="Amin A."/>
            <person name="Hussain F."/>
            <person name="Li L."/>
            <person name="Liu Y.H."/>
            <person name="Fang B.Z."/>
            <person name="Ahmed I."/>
            <person name="Li W.J."/>
        </authorList>
    </citation>
    <scope>NUCLEOTIDE SEQUENCE [LARGE SCALE GENOMIC DNA]</scope>
    <source>
        <strain evidence="2 3">NCCP-691</strain>
    </source>
</reference>
<name>A0ABQ4Q692_9BURK</name>
<organism evidence="2 3">
    <name type="scientific">Noviherbaspirillum aridicola</name>
    <dbReference type="NCBI Taxonomy" id="2849687"/>
    <lineage>
        <taxon>Bacteria</taxon>
        <taxon>Pseudomonadati</taxon>
        <taxon>Pseudomonadota</taxon>
        <taxon>Betaproteobacteria</taxon>
        <taxon>Burkholderiales</taxon>
        <taxon>Oxalobacteraceae</taxon>
        <taxon>Noviherbaspirillum</taxon>
    </lineage>
</organism>
<dbReference type="InterPro" id="IPR049368">
    <property type="entry name" value="FkbO_Hyg5-like_N"/>
</dbReference>
<feature type="domain" description="Chorismatase FkbO/Hyg5-like N-terminal" evidence="1">
    <location>
        <begin position="70"/>
        <end position="204"/>
    </location>
</feature>
<evidence type="ECO:0000313" key="2">
    <source>
        <dbReference type="EMBL" id="GIZ52562.1"/>
    </source>
</evidence>
<dbReference type="CDD" id="cd06153">
    <property type="entry name" value="YjgF_YER057c_UK114_like_5"/>
    <property type="match status" value="1"/>
</dbReference>
<dbReference type="SUPFAM" id="SSF55298">
    <property type="entry name" value="YjgF-like"/>
    <property type="match status" value="1"/>
</dbReference>
<keyword evidence="3" id="KW-1185">Reference proteome</keyword>